<dbReference type="Gene3D" id="1.10.287.470">
    <property type="entry name" value="Helix hairpin bin"/>
    <property type="match status" value="1"/>
</dbReference>
<dbReference type="InterPro" id="IPR050739">
    <property type="entry name" value="MFP"/>
</dbReference>
<protein>
    <submittedName>
        <fullName evidence="4">HlyD family secretion protein</fullName>
    </submittedName>
</protein>
<dbReference type="PANTHER" id="PTHR30386:SF24">
    <property type="entry name" value="MULTIDRUG RESISTANCE EFFLUX PUMP"/>
    <property type="match status" value="1"/>
</dbReference>
<dbReference type="RefSeq" id="WP_127786819.1">
    <property type="nucleotide sequence ID" value="NZ_SACL01000002.1"/>
</dbReference>
<gene>
    <name evidence="4" type="ORF">EOD42_07135</name>
</gene>
<evidence type="ECO:0000256" key="1">
    <source>
        <dbReference type="SAM" id="Coils"/>
    </source>
</evidence>
<reference evidence="4 5" key="1">
    <citation type="submission" date="2019-01" db="EMBL/GenBank/DDBJ databases">
        <authorList>
            <person name="Chen W.-M."/>
        </authorList>
    </citation>
    <scope>NUCLEOTIDE SEQUENCE [LARGE SCALE GENOMIC DNA]</scope>
    <source>
        <strain evidence="4 5">CCP-6</strain>
    </source>
</reference>
<feature type="coiled-coil region" evidence="1">
    <location>
        <begin position="104"/>
        <end position="138"/>
    </location>
</feature>
<dbReference type="PRINTS" id="PR01490">
    <property type="entry name" value="RTXTOXIND"/>
</dbReference>
<comment type="caution">
    <text evidence="4">The sequence shown here is derived from an EMBL/GenBank/DDBJ whole genome shotgun (WGS) entry which is preliminary data.</text>
</comment>
<feature type="region of interest" description="Disordered" evidence="2">
    <location>
        <begin position="1"/>
        <end position="23"/>
    </location>
</feature>
<accession>A0A437MIY3</accession>
<dbReference type="Pfam" id="PF25963">
    <property type="entry name" value="Beta-barrel_AAEA"/>
    <property type="match status" value="1"/>
</dbReference>
<feature type="domain" description="p-hydroxybenzoic acid efflux pump subunit AaeA-like beta-barrel" evidence="3">
    <location>
        <begin position="268"/>
        <end position="350"/>
    </location>
</feature>
<dbReference type="Gene3D" id="2.40.30.170">
    <property type="match status" value="1"/>
</dbReference>
<evidence type="ECO:0000259" key="3">
    <source>
        <dbReference type="Pfam" id="PF25963"/>
    </source>
</evidence>
<feature type="compositionally biased region" description="Pro residues" evidence="2">
    <location>
        <begin position="1"/>
        <end position="10"/>
    </location>
</feature>
<proteinExistence type="predicted"/>
<dbReference type="PANTHER" id="PTHR30386">
    <property type="entry name" value="MEMBRANE FUSION SUBUNIT OF EMRAB-TOLC MULTIDRUG EFFLUX PUMP"/>
    <property type="match status" value="1"/>
</dbReference>
<organism evidence="4 5">
    <name type="scientific">Rhodovarius crocodyli</name>
    <dbReference type="NCBI Taxonomy" id="1979269"/>
    <lineage>
        <taxon>Bacteria</taxon>
        <taxon>Pseudomonadati</taxon>
        <taxon>Pseudomonadota</taxon>
        <taxon>Alphaproteobacteria</taxon>
        <taxon>Acetobacterales</taxon>
        <taxon>Roseomonadaceae</taxon>
        <taxon>Rhodovarius</taxon>
    </lineage>
</organism>
<dbReference type="AlphaFoldDB" id="A0A437MIY3"/>
<dbReference type="Gene3D" id="2.40.50.100">
    <property type="match status" value="1"/>
</dbReference>
<dbReference type="EMBL" id="SACL01000002">
    <property type="protein sequence ID" value="RVT97591.1"/>
    <property type="molecule type" value="Genomic_DNA"/>
</dbReference>
<dbReference type="SUPFAM" id="SSF111369">
    <property type="entry name" value="HlyD-like secretion proteins"/>
    <property type="match status" value="2"/>
</dbReference>
<evidence type="ECO:0000256" key="2">
    <source>
        <dbReference type="SAM" id="MobiDB-lite"/>
    </source>
</evidence>
<keyword evidence="1" id="KW-0175">Coiled coil</keyword>
<dbReference type="Proteomes" id="UP000282957">
    <property type="component" value="Unassembled WGS sequence"/>
</dbReference>
<evidence type="ECO:0000313" key="4">
    <source>
        <dbReference type="EMBL" id="RVT97591.1"/>
    </source>
</evidence>
<dbReference type="OrthoDB" id="9811754at2"/>
<evidence type="ECO:0000313" key="5">
    <source>
        <dbReference type="Proteomes" id="UP000282957"/>
    </source>
</evidence>
<sequence>MPDALPPPSKTAPGKPAQAEKKRSPLRTALIAVVLLGAAAGGGWWWYSGLGWETTDNAYLAGDISPLSARIEGDVAEIMVADNAPVTAGQPLIRLEDADWRARRDAAAATVADAEASIQTLNAQLGQSRAQLVAAEAAVAQADAARVLAVQEASRFGTLASSGVGSRERAEQTLAERRRAEAAQAAADAQRLAAAAAIPVIEAQTRSAEAKLEQARANLVLAENNLSYTVIRAPFDGFAANRAAQLGQHVRAGQSLIAVTPPPARQWLVANFKETQLARIRPGQRADITLDVGDQRLHGRVESLAGATGALFSLLPPENATGNFTRIVQRVPVRIEILDPPAGLRPGLSARVSVEVGR</sequence>
<name>A0A437MIY3_9PROT</name>
<keyword evidence="5" id="KW-1185">Reference proteome</keyword>
<dbReference type="InterPro" id="IPR058634">
    <property type="entry name" value="AaeA-lik-b-barrel"/>
</dbReference>